<dbReference type="PANTHER" id="PTHR11795:SF450">
    <property type="entry name" value="ABC TRANSPORTER PERMEASE PROTEIN"/>
    <property type="match status" value="1"/>
</dbReference>
<dbReference type="CDD" id="cd06582">
    <property type="entry name" value="TM_PBP1_LivH_like"/>
    <property type="match status" value="1"/>
</dbReference>
<keyword evidence="4 9" id="KW-0812">Transmembrane</keyword>
<protein>
    <submittedName>
        <fullName evidence="10">Branched-chain amino acid ABC transporter permease</fullName>
    </submittedName>
</protein>
<dbReference type="GO" id="GO:0006865">
    <property type="term" value="P:amino acid transport"/>
    <property type="evidence" value="ECO:0007669"/>
    <property type="project" value="UniProtKB-KW"/>
</dbReference>
<dbReference type="AlphaFoldDB" id="A0A225STV2"/>
<dbReference type="RefSeq" id="WP_088755662.1">
    <property type="nucleotide sequence ID" value="NZ_JARJFG010000007.1"/>
</dbReference>
<evidence type="ECO:0000256" key="4">
    <source>
        <dbReference type="ARBA" id="ARBA00022692"/>
    </source>
</evidence>
<feature type="transmembrane region" description="Helical" evidence="9">
    <location>
        <begin position="224"/>
        <end position="247"/>
    </location>
</feature>
<feature type="transmembrane region" description="Helical" evidence="9">
    <location>
        <begin position="94"/>
        <end position="114"/>
    </location>
</feature>
<dbReference type="InterPro" id="IPR052157">
    <property type="entry name" value="BCAA_transport_permease"/>
</dbReference>
<name>A0A225STV2_9BURK</name>
<feature type="transmembrane region" description="Helical" evidence="9">
    <location>
        <begin position="254"/>
        <end position="278"/>
    </location>
</feature>
<evidence type="ECO:0000256" key="6">
    <source>
        <dbReference type="ARBA" id="ARBA00022989"/>
    </source>
</evidence>
<keyword evidence="5" id="KW-0029">Amino-acid transport</keyword>
<accession>A0A225STV2</accession>
<organism evidence="10 11">
    <name type="scientific">Herbaspirillum aquaticum</name>
    <dbReference type="NCBI Taxonomy" id="568783"/>
    <lineage>
        <taxon>Bacteria</taxon>
        <taxon>Pseudomonadati</taxon>
        <taxon>Pseudomonadota</taxon>
        <taxon>Betaproteobacteria</taxon>
        <taxon>Burkholderiales</taxon>
        <taxon>Oxalobacteraceae</taxon>
        <taxon>Herbaspirillum</taxon>
    </lineage>
</organism>
<evidence type="ECO:0000256" key="5">
    <source>
        <dbReference type="ARBA" id="ARBA00022970"/>
    </source>
</evidence>
<sequence>MLLLSALISGFGLGSMYGLMALGFYMTYAVSGTVNFAQGSSMMLGAVLCFTFAQTLGWPMWLAIVLALAACALYGMLVEVLAVRPFARQGSNAWLMSTVALGIVLDNLVMHTFGKEPRSLPSPLAQSSIELGGMGLGVYPLHLLIPAIGLALAALLHTISRRTRWGTALLAVVQNRDAARLMGIPITRAIAVAFALSTLLAGVAGVLIAPLFNVNADMGTLFGLKAFAVAILGGITSAWGVMIAGLLFGMAEALITATLGSGYTQIITFALVIAVLAIRPNGLFGRAQVKKV</sequence>
<evidence type="ECO:0000313" key="10">
    <source>
        <dbReference type="EMBL" id="OWY34057.1"/>
    </source>
</evidence>
<comment type="subcellular location">
    <subcellularLocation>
        <location evidence="1">Cell membrane</location>
        <topology evidence="1">Multi-pass membrane protein</topology>
    </subcellularLocation>
</comment>
<keyword evidence="3" id="KW-1003">Cell membrane</keyword>
<comment type="similarity">
    <text evidence="8">Belongs to the binding-protein-dependent transport system permease family. LivHM subfamily.</text>
</comment>
<evidence type="ECO:0000256" key="9">
    <source>
        <dbReference type="SAM" id="Phobius"/>
    </source>
</evidence>
<gene>
    <name evidence="10" type="ORF">CEJ45_13780</name>
</gene>
<keyword evidence="7 9" id="KW-0472">Membrane</keyword>
<proteinExistence type="inferred from homology"/>
<dbReference type="GO" id="GO:0022857">
    <property type="term" value="F:transmembrane transporter activity"/>
    <property type="evidence" value="ECO:0007669"/>
    <property type="project" value="InterPro"/>
</dbReference>
<keyword evidence="6 9" id="KW-1133">Transmembrane helix</keyword>
<comment type="caution">
    <text evidence="10">The sequence shown here is derived from an EMBL/GenBank/DDBJ whole genome shotgun (WGS) entry which is preliminary data.</text>
</comment>
<evidence type="ECO:0000256" key="7">
    <source>
        <dbReference type="ARBA" id="ARBA00023136"/>
    </source>
</evidence>
<feature type="transmembrane region" description="Helical" evidence="9">
    <location>
        <begin position="189"/>
        <end position="212"/>
    </location>
</feature>
<dbReference type="PANTHER" id="PTHR11795">
    <property type="entry name" value="BRANCHED-CHAIN AMINO ACID TRANSPORT SYSTEM PERMEASE PROTEIN LIVH"/>
    <property type="match status" value="1"/>
</dbReference>
<reference evidence="10 11" key="1">
    <citation type="journal article" date="2010" name="Int. J. Syst. Evol. Microbiol.">
        <title>Reclassification of Herbaspirillum putei as a later heterotypic synonym of Herbaspirillum huttiense, with the description of H. huttiense subsp. huttiense subsp. nov. and H. huttiense subsp. putei subsp. nov., comb. nov., and description of Herbaspirillum aquaticum sp. nov.</title>
        <authorList>
            <person name="Dobritsa A.P."/>
            <person name="Reddy M.C."/>
            <person name="Samadpour M."/>
        </authorList>
    </citation>
    <scope>NUCLEOTIDE SEQUENCE [LARGE SCALE GENOMIC DNA]</scope>
    <source>
        <strain evidence="10 11">IEH 4430</strain>
    </source>
</reference>
<dbReference type="EMBL" id="NJGV01000011">
    <property type="protein sequence ID" value="OWY34057.1"/>
    <property type="molecule type" value="Genomic_DNA"/>
</dbReference>
<evidence type="ECO:0000313" key="11">
    <source>
        <dbReference type="Proteomes" id="UP000214747"/>
    </source>
</evidence>
<dbReference type="Proteomes" id="UP000214747">
    <property type="component" value="Unassembled WGS sequence"/>
</dbReference>
<feature type="transmembrane region" description="Helical" evidence="9">
    <location>
        <begin position="60"/>
        <end position="82"/>
    </location>
</feature>
<dbReference type="InterPro" id="IPR001851">
    <property type="entry name" value="ABC_transp_permease"/>
</dbReference>
<evidence type="ECO:0000256" key="1">
    <source>
        <dbReference type="ARBA" id="ARBA00004651"/>
    </source>
</evidence>
<evidence type="ECO:0000256" key="2">
    <source>
        <dbReference type="ARBA" id="ARBA00022448"/>
    </source>
</evidence>
<feature type="transmembrane region" description="Helical" evidence="9">
    <location>
        <begin position="134"/>
        <end position="156"/>
    </location>
</feature>
<keyword evidence="2" id="KW-0813">Transport</keyword>
<evidence type="ECO:0000256" key="3">
    <source>
        <dbReference type="ARBA" id="ARBA00022475"/>
    </source>
</evidence>
<dbReference type="Pfam" id="PF02653">
    <property type="entry name" value="BPD_transp_2"/>
    <property type="match status" value="1"/>
</dbReference>
<dbReference type="GO" id="GO:0005886">
    <property type="term" value="C:plasma membrane"/>
    <property type="evidence" value="ECO:0007669"/>
    <property type="project" value="UniProtKB-SubCell"/>
</dbReference>
<evidence type="ECO:0000256" key="8">
    <source>
        <dbReference type="ARBA" id="ARBA00037998"/>
    </source>
</evidence>
<keyword evidence="11" id="KW-1185">Reference proteome</keyword>